<organism evidence="5 6">
    <name type="scientific">Paenibacillus monticola</name>
    <dbReference type="NCBI Taxonomy" id="2666075"/>
    <lineage>
        <taxon>Bacteria</taxon>
        <taxon>Bacillati</taxon>
        <taxon>Bacillota</taxon>
        <taxon>Bacilli</taxon>
        <taxon>Bacillales</taxon>
        <taxon>Paenibacillaceae</taxon>
        <taxon>Paenibacillus</taxon>
    </lineage>
</organism>
<proteinExistence type="predicted"/>
<dbReference type="Pfam" id="PF13377">
    <property type="entry name" value="Peripla_BP_3"/>
    <property type="match status" value="1"/>
</dbReference>
<sequence length="329" mass="36384">MKVSIFDVAKRSGMSVVTVSRVLNGAPSVREKNRQKVLDAMKELDYRPNAAARSLASGKTGIIGLIVTTLQDSFFDAVVKELNEVLALHGYFLAISISTGIGSDDNHYLIQEDRVDGLILLSPMEEDNYIVELKRRGIPYVLIDNQKPENDTFSVTIDNFKGGYTAASHLLEQGHTSIAHLCGQEMFRSTRERRSGFLQALQEKELIPFEIVHGEFDIGMGYSTCKRWLKQGTLPTAVFAGDDNIALGVINALMEEGIHVPEQVAVVGYDDYYIASQLHPHLTTLRQPADKIALAATNMLLSRISGKMKRGSSTRIDPELIVRESTSTK</sequence>
<dbReference type="Pfam" id="PF00356">
    <property type="entry name" value="LacI"/>
    <property type="match status" value="1"/>
</dbReference>
<evidence type="ECO:0000256" key="2">
    <source>
        <dbReference type="ARBA" id="ARBA00023125"/>
    </source>
</evidence>
<evidence type="ECO:0000256" key="3">
    <source>
        <dbReference type="ARBA" id="ARBA00023163"/>
    </source>
</evidence>
<dbReference type="PANTHER" id="PTHR30146:SF109">
    <property type="entry name" value="HTH-TYPE TRANSCRIPTIONAL REGULATOR GALS"/>
    <property type="match status" value="1"/>
</dbReference>
<dbReference type="InterPro" id="IPR046335">
    <property type="entry name" value="LacI/GalR-like_sensor"/>
</dbReference>
<keyword evidence="6" id="KW-1185">Reference proteome</keyword>
<dbReference type="Gene3D" id="1.10.260.40">
    <property type="entry name" value="lambda repressor-like DNA-binding domains"/>
    <property type="match status" value="1"/>
</dbReference>
<dbReference type="PROSITE" id="PS50932">
    <property type="entry name" value="HTH_LACI_2"/>
    <property type="match status" value="1"/>
</dbReference>
<accession>A0A7X2HAM9</accession>
<dbReference type="PANTHER" id="PTHR30146">
    <property type="entry name" value="LACI-RELATED TRANSCRIPTIONAL REPRESSOR"/>
    <property type="match status" value="1"/>
</dbReference>
<comment type="caution">
    <text evidence="5">The sequence shown here is derived from an EMBL/GenBank/DDBJ whole genome shotgun (WGS) entry which is preliminary data.</text>
</comment>
<dbReference type="RefSeq" id="WP_154122133.1">
    <property type="nucleotide sequence ID" value="NZ_WJXB01000015.1"/>
</dbReference>
<protein>
    <submittedName>
        <fullName evidence="5">LacI family DNA-binding transcriptional regulator</fullName>
    </submittedName>
</protein>
<dbReference type="SMART" id="SM00354">
    <property type="entry name" value="HTH_LACI"/>
    <property type="match status" value="1"/>
</dbReference>
<evidence type="ECO:0000313" key="5">
    <source>
        <dbReference type="EMBL" id="MRN56627.1"/>
    </source>
</evidence>
<evidence type="ECO:0000259" key="4">
    <source>
        <dbReference type="PROSITE" id="PS50932"/>
    </source>
</evidence>
<gene>
    <name evidence="5" type="ORF">GJB61_27055</name>
</gene>
<evidence type="ECO:0000313" key="6">
    <source>
        <dbReference type="Proteomes" id="UP000463051"/>
    </source>
</evidence>
<keyword evidence="2 5" id="KW-0238">DNA-binding</keyword>
<dbReference type="SUPFAM" id="SSF53822">
    <property type="entry name" value="Periplasmic binding protein-like I"/>
    <property type="match status" value="1"/>
</dbReference>
<evidence type="ECO:0000256" key="1">
    <source>
        <dbReference type="ARBA" id="ARBA00023015"/>
    </source>
</evidence>
<keyword evidence="1" id="KW-0805">Transcription regulation</keyword>
<reference evidence="5 6" key="1">
    <citation type="submission" date="2019-11" db="EMBL/GenBank/DDBJ databases">
        <title>Paenibacillus monticola sp. nov., a novel PGPR strain isolated from mountain sample in China.</title>
        <authorList>
            <person name="Zhao Q."/>
            <person name="Li H.-P."/>
            <person name="Zhang J.-L."/>
        </authorList>
    </citation>
    <scope>NUCLEOTIDE SEQUENCE [LARGE SCALE GENOMIC DNA]</scope>
    <source>
        <strain evidence="5 6">LC-T2</strain>
    </source>
</reference>
<dbReference type="AlphaFoldDB" id="A0A7X2HAM9"/>
<dbReference type="InterPro" id="IPR000843">
    <property type="entry name" value="HTH_LacI"/>
</dbReference>
<name>A0A7X2HAM9_9BACL</name>
<dbReference type="EMBL" id="WJXB01000015">
    <property type="protein sequence ID" value="MRN56627.1"/>
    <property type="molecule type" value="Genomic_DNA"/>
</dbReference>
<dbReference type="SUPFAM" id="SSF47413">
    <property type="entry name" value="lambda repressor-like DNA-binding domains"/>
    <property type="match status" value="1"/>
</dbReference>
<dbReference type="CDD" id="cd06267">
    <property type="entry name" value="PBP1_LacI_sugar_binding-like"/>
    <property type="match status" value="1"/>
</dbReference>
<dbReference type="InterPro" id="IPR010982">
    <property type="entry name" value="Lambda_DNA-bd_dom_sf"/>
</dbReference>
<dbReference type="GO" id="GO:0000976">
    <property type="term" value="F:transcription cis-regulatory region binding"/>
    <property type="evidence" value="ECO:0007669"/>
    <property type="project" value="TreeGrafter"/>
</dbReference>
<dbReference type="GO" id="GO:0003700">
    <property type="term" value="F:DNA-binding transcription factor activity"/>
    <property type="evidence" value="ECO:0007669"/>
    <property type="project" value="TreeGrafter"/>
</dbReference>
<dbReference type="Gene3D" id="3.40.50.2300">
    <property type="match status" value="2"/>
</dbReference>
<dbReference type="InterPro" id="IPR028082">
    <property type="entry name" value="Peripla_BP_I"/>
</dbReference>
<feature type="domain" description="HTH lacI-type" evidence="4">
    <location>
        <begin position="3"/>
        <end position="57"/>
    </location>
</feature>
<keyword evidence="3" id="KW-0804">Transcription</keyword>
<dbReference type="CDD" id="cd01392">
    <property type="entry name" value="HTH_LacI"/>
    <property type="match status" value="1"/>
</dbReference>
<dbReference type="Proteomes" id="UP000463051">
    <property type="component" value="Unassembled WGS sequence"/>
</dbReference>